<dbReference type="Proteomes" id="UP000494102">
    <property type="component" value="Unassembled WGS sequence"/>
</dbReference>
<accession>A0A6J5K4C9</accession>
<dbReference type="AlphaFoldDB" id="A0A6J5K4C9"/>
<name>A0A6J5K4C9_9BURK</name>
<organism evidence="2 3">
    <name type="scientific">Paraburkholderia phenoliruptrix</name>
    <dbReference type="NCBI Taxonomy" id="252970"/>
    <lineage>
        <taxon>Bacteria</taxon>
        <taxon>Pseudomonadati</taxon>
        <taxon>Pseudomonadota</taxon>
        <taxon>Betaproteobacteria</taxon>
        <taxon>Burkholderiales</taxon>
        <taxon>Burkholderiaceae</taxon>
        <taxon>Paraburkholderia</taxon>
    </lineage>
</organism>
<gene>
    <name evidence="1" type="ORF">LMG22037_03360</name>
    <name evidence="2" type="ORF">LMG9964_01498</name>
</gene>
<evidence type="ECO:0000313" key="1">
    <source>
        <dbReference type="EMBL" id="CAB3698333.1"/>
    </source>
</evidence>
<sequence length="30" mass="3291">MNCWIDVKRRLAGGTAWLSASDVPASEVEQ</sequence>
<evidence type="ECO:0000313" key="4">
    <source>
        <dbReference type="Proteomes" id="UP000494249"/>
    </source>
</evidence>
<dbReference type="EMBL" id="CADIKB010000015">
    <property type="protein sequence ID" value="CAB3698333.1"/>
    <property type="molecule type" value="Genomic_DNA"/>
</dbReference>
<reference evidence="3 4" key="1">
    <citation type="submission" date="2020-04" db="EMBL/GenBank/DDBJ databases">
        <authorList>
            <person name="De Canck E."/>
        </authorList>
    </citation>
    <scope>NUCLEOTIDE SEQUENCE [LARGE SCALE GENOMIC DNA]</scope>
    <source>
        <strain evidence="1 4">LMG 22037</strain>
        <strain evidence="2 3">LMG 9964</strain>
    </source>
</reference>
<protein>
    <submittedName>
        <fullName evidence="2">Uncharacterized protein</fullName>
    </submittedName>
</protein>
<proteinExistence type="predicted"/>
<dbReference type="Proteomes" id="UP000494249">
    <property type="component" value="Unassembled WGS sequence"/>
</dbReference>
<dbReference type="EMBL" id="CADILN010000002">
    <property type="protein sequence ID" value="CAB4047864.1"/>
    <property type="molecule type" value="Genomic_DNA"/>
</dbReference>
<evidence type="ECO:0000313" key="2">
    <source>
        <dbReference type="EMBL" id="CAB4047864.1"/>
    </source>
</evidence>
<evidence type="ECO:0000313" key="3">
    <source>
        <dbReference type="Proteomes" id="UP000494102"/>
    </source>
</evidence>